<evidence type="ECO:0000313" key="2">
    <source>
        <dbReference type="Proteomes" id="UP001150238"/>
    </source>
</evidence>
<proteinExistence type="predicted"/>
<protein>
    <submittedName>
        <fullName evidence="1">Uncharacterized protein</fullName>
    </submittedName>
</protein>
<dbReference type="Proteomes" id="UP001150238">
    <property type="component" value="Unassembled WGS sequence"/>
</dbReference>
<accession>A0A9W9DDR7</accession>
<gene>
    <name evidence="1" type="ORF">C8J55DRAFT_567066</name>
</gene>
<evidence type="ECO:0000313" key="1">
    <source>
        <dbReference type="EMBL" id="KAJ4464109.1"/>
    </source>
</evidence>
<sequence>MASTSSPTQSSATTTRLPCSLMEAQVMLAGISFKSTLPLFFESAVFQRLQQGDYSPPIIDSNNSPDYDGSGPFPAFSYPRSLVPFCFPFETLRPLSVASGLDLYCSAQMAVRTLQVLTDDSPSTESSGDYDVFEEAAPFLVYIRDFWIGRANCPLFAEQVLLSAESLSLGLPIFLRDNLTQQWGVPPEHWSSAGGVPKFERFPALPIPINLNE</sequence>
<comment type="caution">
    <text evidence="1">The sequence shown here is derived from an EMBL/GenBank/DDBJ whole genome shotgun (WGS) entry which is preliminary data.</text>
</comment>
<reference evidence="1" key="1">
    <citation type="submission" date="2022-08" db="EMBL/GenBank/DDBJ databases">
        <authorList>
            <consortium name="DOE Joint Genome Institute"/>
            <person name="Min B."/>
            <person name="Riley R."/>
            <person name="Sierra-Patev S."/>
            <person name="Naranjo-Ortiz M."/>
            <person name="Looney B."/>
            <person name="Konkel Z."/>
            <person name="Slot J.C."/>
            <person name="Sakamoto Y."/>
            <person name="Steenwyk J.L."/>
            <person name="Rokas A."/>
            <person name="Carro J."/>
            <person name="Camarero S."/>
            <person name="Ferreira P."/>
            <person name="Molpeceres G."/>
            <person name="Ruiz-Duenas F.J."/>
            <person name="Serrano A."/>
            <person name="Henrissat B."/>
            <person name="Drula E."/>
            <person name="Hughes K.W."/>
            <person name="Mata J.L."/>
            <person name="Ishikawa N.K."/>
            <person name="Vargas-Isla R."/>
            <person name="Ushijima S."/>
            <person name="Smith C.A."/>
            <person name="Ahrendt S."/>
            <person name="Andreopoulos W."/>
            <person name="He G."/>
            <person name="Labutti K."/>
            <person name="Lipzen A."/>
            <person name="Ng V."/>
            <person name="Sandor L."/>
            <person name="Barry K."/>
            <person name="Martinez A.T."/>
            <person name="Xiao Y."/>
            <person name="Gibbons J.G."/>
            <person name="Terashima K."/>
            <person name="Hibbett D.S."/>
            <person name="Grigoriev I.V."/>
        </authorList>
    </citation>
    <scope>NUCLEOTIDE SEQUENCE</scope>
    <source>
        <strain evidence="1">Sp2 HRB7682 ss15</strain>
    </source>
</reference>
<name>A0A9W9DDR7_9AGAR</name>
<organism evidence="1 2">
    <name type="scientific">Lentinula lateritia</name>
    <dbReference type="NCBI Taxonomy" id="40482"/>
    <lineage>
        <taxon>Eukaryota</taxon>
        <taxon>Fungi</taxon>
        <taxon>Dikarya</taxon>
        <taxon>Basidiomycota</taxon>
        <taxon>Agaricomycotina</taxon>
        <taxon>Agaricomycetes</taxon>
        <taxon>Agaricomycetidae</taxon>
        <taxon>Agaricales</taxon>
        <taxon>Marasmiineae</taxon>
        <taxon>Omphalotaceae</taxon>
        <taxon>Lentinula</taxon>
    </lineage>
</organism>
<reference evidence="1" key="2">
    <citation type="journal article" date="2023" name="Proc. Natl. Acad. Sci. U.S.A.">
        <title>A global phylogenomic analysis of the shiitake genus Lentinula.</title>
        <authorList>
            <person name="Sierra-Patev S."/>
            <person name="Min B."/>
            <person name="Naranjo-Ortiz M."/>
            <person name="Looney B."/>
            <person name="Konkel Z."/>
            <person name="Slot J.C."/>
            <person name="Sakamoto Y."/>
            <person name="Steenwyk J.L."/>
            <person name="Rokas A."/>
            <person name="Carro J."/>
            <person name="Camarero S."/>
            <person name="Ferreira P."/>
            <person name="Molpeceres G."/>
            <person name="Ruiz-Duenas F.J."/>
            <person name="Serrano A."/>
            <person name="Henrissat B."/>
            <person name="Drula E."/>
            <person name="Hughes K.W."/>
            <person name="Mata J.L."/>
            <person name="Ishikawa N.K."/>
            <person name="Vargas-Isla R."/>
            <person name="Ushijima S."/>
            <person name="Smith C.A."/>
            <person name="Donoghue J."/>
            <person name="Ahrendt S."/>
            <person name="Andreopoulos W."/>
            <person name="He G."/>
            <person name="LaButti K."/>
            <person name="Lipzen A."/>
            <person name="Ng V."/>
            <person name="Riley R."/>
            <person name="Sandor L."/>
            <person name="Barry K."/>
            <person name="Martinez A.T."/>
            <person name="Xiao Y."/>
            <person name="Gibbons J.G."/>
            <person name="Terashima K."/>
            <person name="Grigoriev I.V."/>
            <person name="Hibbett D."/>
        </authorList>
    </citation>
    <scope>NUCLEOTIDE SEQUENCE</scope>
    <source>
        <strain evidence="1">Sp2 HRB7682 ss15</strain>
    </source>
</reference>
<dbReference type="EMBL" id="JANVFS010000062">
    <property type="protein sequence ID" value="KAJ4464109.1"/>
    <property type="molecule type" value="Genomic_DNA"/>
</dbReference>
<dbReference type="AlphaFoldDB" id="A0A9W9DDR7"/>